<accession>A0A9P1D0H7</accession>
<protein>
    <submittedName>
        <fullName evidence="1">Uncharacterized protein</fullName>
    </submittedName>
</protein>
<organism evidence="1">
    <name type="scientific">Cladocopium goreaui</name>
    <dbReference type="NCBI Taxonomy" id="2562237"/>
    <lineage>
        <taxon>Eukaryota</taxon>
        <taxon>Sar</taxon>
        <taxon>Alveolata</taxon>
        <taxon>Dinophyceae</taxon>
        <taxon>Suessiales</taxon>
        <taxon>Symbiodiniaceae</taxon>
        <taxon>Cladocopium</taxon>
    </lineage>
</organism>
<dbReference type="Proteomes" id="UP001152797">
    <property type="component" value="Unassembled WGS sequence"/>
</dbReference>
<dbReference type="AlphaFoldDB" id="A0A9P1D0H7"/>
<name>A0A9P1D0H7_9DINO</name>
<evidence type="ECO:0000313" key="3">
    <source>
        <dbReference type="Proteomes" id="UP001152797"/>
    </source>
</evidence>
<dbReference type="EMBL" id="CAMXCT030002966">
    <property type="protein sequence ID" value="CAL4788891.1"/>
    <property type="molecule type" value="Genomic_DNA"/>
</dbReference>
<dbReference type="EMBL" id="CAMXCT020002966">
    <property type="protein sequence ID" value="CAL1154954.1"/>
    <property type="molecule type" value="Genomic_DNA"/>
</dbReference>
<gene>
    <name evidence="1" type="ORF">C1SCF055_LOCUS27616</name>
</gene>
<evidence type="ECO:0000313" key="1">
    <source>
        <dbReference type="EMBL" id="CAI4001579.1"/>
    </source>
</evidence>
<comment type="caution">
    <text evidence="1">The sequence shown here is derived from an EMBL/GenBank/DDBJ whole genome shotgun (WGS) entry which is preliminary data.</text>
</comment>
<dbReference type="EMBL" id="CAMXCT010002966">
    <property type="protein sequence ID" value="CAI4001579.1"/>
    <property type="molecule type" value="Genomic_DNA"/>
</dbReference>
<evidence type="ECO:0000313" key="2">
    <source>
        <dbReference type="EMBL" id="CAL1154954.1"/>
    </source>
</evidence>
<reference evidence="2" key="2">
    <citation type="submission" date="2024-04" db="EMBL/GenBank/DDBJ databases">
        <authorList>
            <person name="Chen Y."/>
            <person name="Shah S."/>
            <person name="Dougan E. K."/>
            <person name="Thang M."/>
            <person name="Chan C."/>
        </authorList>
    </citation>
    <scope>NUCLEOTIDE SEQUENCE [LARGE SCALE GENOMIC DNA]</scope>
</reference>
<proteinExistence type="predicted"/>
<sequence>MAGAEVQRMPEHKCLAGLLSCYAGYLRKRNRHGFHHTGVSSLDLSLPAQVTPQECSNLEHLKDDLCKGGSGSSCATSSTGTGLLPVESQGNSSVIASTRHLGGFSLSNASSPADFFPAEDGRQEFNPHRLLGRRTPQVDSYFLDSPLLEADEIKQSWFSCKVCEPLKTINRNNRVSR</sequence>
<keyword evidence="3" id="KW-1185">Reference proteome</keyword>
<reference evidence="1" key="1">
    <citation type="submission" date="2022-10" db="EMBL/GenBank/DDBJ databases">
        <authorList>
            <person name="Chen Y."/>
            <person name="Dougan E. K."/>
            <person name="Chan C."/>
            <person name="Rhodes N."/>
            <person name="Thang M."/>
        </authorList>
    </citation>
    <scope>NUCLEOTIDE SEQUENCE</scope>
</reference>